<accession>A0A9W4MH86</accession>
<proteinExistence type="predicted"/>
<comment type="caution">
    <text evidence="2">The sequence shown here is derived from an EMBL/GenBank/DDBJ whole genome shotgun (WGS) entry which is preliminary data.</text>
</comment>
<name>A0A9W4MH86_9ACTN</name>
<dbReference type="AlphaFoldDB" id="A0A9W4MH86"/>
<dbReference type="Proteomes" id="UP001153328">
    <property type="component" value="Unassembled WGS sequence"/>
</dbReference>
<reference evidence="2" key="1">
    <citation type="submission" date="2021-06" db="EMBL/GenBank/DDBJ databases">
        <authorList>
            <person name="Arsene-Ploetze F."/>
        </authorList>
    </citation>
    <scope>NUCLEOTIDE SEQUENCE</scope>
    <source>
        <strain evidence="2">SBRY1</strain>
    </source>
</reference>
<evidence type="ECO:0000256" key="1">
    <source>
        <dbReference type="SAM" id="MobiDB-lite"/>
    </source>
</evidence>
<dbReference type="RefSeq" id="WP_205043040.1">
    <property type="nucleotide sequence ID" value="NZ_CAJVAX010000017.1"/>
</dbReference>
<sequence>MPEVEVLVGQVVPAISAAVGAYGVGVLSRVQDAAAQGTVGLGRRLLARLLGVAAEPGRLEGAVEDLAAAEEDDPDAVAALRLQVRRILLEHPELAAELAGMFPAGPQAHATGTRSVAVAGDNTGPITTGDNSPVRDGG</sequence>
<feature type="region of interest" description="Disordered" evidence="1">
    <location>
        <begin position="117"/>
        <end position="138"/>
    </location>
</feature>
<evidence type="ECO:0000313" key="3">
    <source>
        <dbReference type="Proteomes" id="UP001153328"/>
    </source>
</evidence>
<keyword evidence="3" id="KW-1185">Reference proteome</keyword>
<organism evidence="2 3">
    <name type="scientific">Actinacidiphila bryophytorum</name>
    <dbReference type="NCBI Taxonomy" id="1436133"/>
    <lineage>
        <taxon>Bacteria</taxon>
        <taxon>Bacillati</taxon>
        <taxon>Actinomycetota</taxon>
        <taxon>Actinomycetes</taxon>
        <taxon>Kitasatosporales</taxon>
        <taxon>Streptomycetaceae</taxon>
        <taxon>Actinacidiphila</taxon>
    </lineage>
</organism>
<protein>
    <submittedName>
        <fullName evidence="2">Uncharacterized protein</fullName>
    </submittedName>
</protein>
<dbReference type="EMBL" id="CAJVAX010000017">
    <property type="protein sequence ID" value="CAG7643156.1"/>
    <property type="molecule type" value="Genomic_DNA"/>
</dbReference>
<gene>
    <name evidence="2" type="ORF">SBRY_30755</name>
</gene>
<evidence type="ECO:0000313" key="2">
    <source>
        <dbReference type="EMBL" id="CAG7643156.1"/>
    </source>
</evidence>